<gene>
    <name evidence="1" type="ORF">GCM10011489_05300</name>
</gene>
<dbReference type="Proteomes" id="UP000621454">
    <property type="component" value="Unassembled WGS sequence"/>
</dbReference>
<evidence type="ECO:0000313" key="1">
    <source>
        <dbReference type="EMBL" id="GGB20063.1"/>
    </source>
</evidence>
<proteinExistence type="predicted"/>
<reference evidence="1" key="1">
    <citation type="journal article" date="2014" name="Int. J. Syst. Evol. Microbiol.">
        <title>Complete genome sequence of Corynebacterium casei LMG S-19264T (=DSM 44701T), isolated from a smear-ripened cheese.</title>
        <authorList>
            <consortium name="US DOE Joint Genome Institute (JGI-PGF)"/>
            <person name="Walter F."/>
            <person name="Albersmeier A."/>
            <person name="Kalinowski J."/>
            <person name="Ruckert C."/>
        </authorList>
    </citation>
    <scope>NUCLEOTIDE SEQUENCE</scope>
    <source>
        <strain evidence="1">CGMCC 1.12827</strain>
    </source>
</reference>
<accession>A0A916SX48</accession>
<protein>
    <submittedName>
        <fullName evidence="1">Uncharacterized protein</fullName>
    </submittedName>
</protein>
<keyword evidence="2" id="KW-1185">Reference proteome</keyword>
<organism evidence="1 2">
    <name type="scientific">Gordonia jinhuaensis</name>
    <dbReference type="NCBI Taxonomy" id="1517702"/>
    <lineage>
        <taxon>Bacteria</taxon>
        <taxon>Bacillati</taxon>
        <taxon>Actinomycetota</taxon>
        <taxon>Actinomycetes</taxon>
        <taxon>Mycobacteriales</taxon>
        <taxon>Gordoniaceae</taxon>
        <taxon>Gordonia</taxon>
    </lineage>
</organism>
<comment type="caution">
    <text evidence="1">The sequence shown here is derived from an EMBL/GenBank/DDBJ whole genome shotgun (WGS) entry which is preliminary data.</text>
</comment>
<name>A0A916SX48_9ACTN</name>
<sequence length="57" mass="5872">MARNVNDVRPSAQAISLAAARISSARSAGGLRVRVLAAITLAIITCTARQVNAVLIV</sequence>
<evidence type="ECO:0000313" key="2">
    <source>
        <dbReference type="Proteomes" id="UP000621454"/>
    </source>
</evidence>
<reference evidence="1" key="2">
    <citation type="submission" date="2020-09" db="EMBL/GenBank/DDBJ databases">
        <authorList>
            <person name="Sun Q."/>
            <person name="Zhou Y."/>
        </authorList>
    </citation>
    <scope>NUCLEOTIDE SEQUENCE</scope>
    <source>
        <strain evidence="1">CGMCC 1.12827</strain>
    </source>
</reference>
<dbReference type="EMBL" id="BMGC01000002">
    <property type="protein sequence ID" value="GGB20063.1"/>
    <property type="molecule type" value="Genomic_DNA"/>
</dbReference>
<dbReference type="AlphaFoldDB" id="A0A916SX48"/>